<dbReference type="OrthoDB" id="9804377at2"/>
<sequence length="356" mass="39617">MKIGSTEGKIHHLEFEWKVSYKGKIIVVNLEDLSELHLQQLLKKGIKAVVNGRTSMTGDFDHRGVERLLEAGVPVFDLQTSQDFPKLHQGRQARITKQSLYMRDGTGQWKRVAALKGYDPERVEKLKERAASLRADAFCRFFKKSSREAEAQLDVFSSLMAKAAATANGRRPLLIIAPTNDDERTLVFAKRYLKKINPFIIAIDGASPTARKTGFDPDVLLGNFTDIKREALTGGAQLVIPKTSDGKDQAAIARLQQSQLPYTTCDWFAGLEETALLYARSISNGTIFMLGGARSVEEAMIQGKADIGVQSLMQLWFGSDIVDLKGVAKVIERPSASRYRLDWLGRHQALMDGFKS</sequence>
<keyword evidence="2" id="KW-1185">Reference proteome</keyword>
<dbReference type="KEGG" id="sale:EPH95_00730"/>
<gene>
    <name evidence="1" type="ORF">EPH95_00730</name>
</gene>
<accession>A0A514LDG7</accession>
<dbReference type="EMBL" id="CP035485">
    <property type="protein sequence ID" value="QDI89877.1"/>
    <property type="molecule type" value="Genomic_DNA"/>
</dbReference>
<dbReference type="Proteomes" id="UP000319756">
    <property type="component" value="Chromosome"/>
</dbReference>
<dbReference type="NCBIfam" id="NF040608">
    <property type="entry name" value="division_SteA"/>
    <property type="match status" value="1"/>
</dbReference>
<protein>
    <submittedName>
        <fullName evidence="1">Uncharacterized protein</fullName>
    </submittedName>
</protein>
<evidence type="ECO:0000313" key="1">
    <source>
        <dbReference type="EMBL" id="QDI89877.1"/>
    </source>
</evidence>
<organism evidence="1 2">
    <name type="scientific">Salicibibacter halophilus</name>
    <dbReference type="NCBI Taxonomy" id="2502791"/>
    <lineage>
        <taxon>Bacteria</taxon>
        <taxon>Bacillati</taxon>
        <taxon>Bacillota</taxon>
        <taxon>Bacilli</taxon>
        <taxon>Bacillales</taxon>
        <taxon>Bacillaceae</taxon>
        <taxon>Salicibibacter</taxon>
    </lineage>
</organism>
<dbReference type="AlphaFoldDB" id="A0A514LDG7"/>
<name>A0A514LDG7_9BACI</name>
<dbReference type="InterPro" id="IPR047795">
    <property type="entry name" value="Put_SteA-like"/>
</dbReference>
<reference evidence="2" key="1">
    <citation type="submission" date="2019-01" db="EMBL/GenBank/DDBJ databases">
        <title>Genomic analysis of Salicibibacter sp. NKC3-5.</title>
        <authorList>
            <person name="Oh Y.J."/>
        </authorList>
    </citation>
    <scope>NUCLEOTIDE SEQUENCE [LARGE SCALE GENOMIC DNA]</scope>
    <source>
        <strain evidence="2">NKC3-5</strain>
    </source>
</reference>
<evidence type="ECO:0000313" key="2">
    <source>
        <dbReference type="Proteomes" id="UP000319756"/>
    </source>
</evidence>
<proteinExistence type="predicted"/>
<dbReference type="RefSeq" id="WP_142086472.1">
    <property type="nucleotide sequence ID" value="NZ_CP035485.1"/>
</dbReference>